<dbReference type="OrthoDB" id="338859at2759"/>
<organism evidence="2 3">
    <name type="scientific">Stentor coeruleus</name>
    <dbReference type="NCBI Taxonomy" id="5963"/>
    <lineage>
        <taxon>Eukaryota</taxon>
        <taxon>Sar</taxon>
        <taxon>Alveolata</taxon>
        <taxon>Ciliophora</taxon>
        <taxon>Postciliodesmatophora</taxon>
        <taxon>Heterotrichea</taxon>
        <taxon>Heterotrichida</taxon>
        <taxon>Stentoridae</taxon>
        <taxon>Stentor</taxon>
    </lineage>
</organism>
<dbReference type="GO" id="GO:0004672">
    <property type="term" value="F:protein kinase activity"/>
    <property type="evidence" value="ECO:0007669"/>
    <property type="project" value="InterPro"/>
</dbReference>
<dbReference type="SMART" id="SM00220">
    <property type="entry name" value="S_TKc"/>
    <property type="match status" value="1"/>
</dbReference>
<reference evidence="2 3" key="1">
    <citation type="submission" date="2016-11" db="EMBL/GenBank/DDBJ databases">
        <title>The macronuclear genome of Stentor coeruleus: a giant cell with tiny introns.</title>
        <authorList>
            <person name="Slabodnick M."/>
            <person name="Ruby J.G."/>
            <person name="Reiff S.B."/>
            <person name="Swart E.C."/>
            <person name="Gosai S."/>
            <person name="Prabakaran S."/>
            <person name="Witkowska E."/>
            <person name="Larue G.E."/>
            <person name="Fisher S."/>
            <person name="Freeman R.M."/>
            <person name="Gunawardena J."/>
            <person name="Chu W."/>
            <person name="Stover N.A."/>
            <person name="Gregory B.D."/>
            <person name="Nowacki M."/>
            <person name="Derisi J."/>
            <person name="Roy S.W."/>
            <person name="Marshall W.F."/>
            <person name="Sood P."/>
        </authorList>
    </citation>
    <scope>NUCLEOTIDE SEQUENCE [LARGE SCALE GENOMIC DNA]</scope>
    <source>
        <strain evidence="2">WM001</strain>
    </source>
</reference>
<dbReference type="InterPro" id="IPR011009">
    <property type="entry name" value="Kinase-like_dom_sf"/>
</dbReference>
<evidence type="ECO:0000259" key="1">
    <source>
        <dbReference type="PROSITE" id="PS50011"/>
    </source>
</evidence>
<name>A0A1R2D089_9CILI</name>
<dbReference type="InterPro" id="IPR008271">
    <property type="entry name" value="Ser/Thr_kinase_AS"/>
</dbReference>
<dbReference type="PROSITE" id="PS50011">
    <property type="entry name" value="PROTEIN_KINASE_DOM"/>
    <property type="match status" value="1"/>
</dbReference>
<feature type="domain" description="Protein kinase" evidence="1">
    <location>
        <begin position="290"/>
        <end position="567"/>
    </location>
</feature>
<dbReference type="EMBL" id="MPUH01000022">
    <property type="protein sequence ID" value="OMJ94678.1"/>
    <property type="molecule type" value="Genomic_DNA"/>
</dbReference>
<dbReference type="PROSITE" id="PS00108">
    <property type="entry name" value="PROTEIN_KINASE_ST"/>
    <property type="match status" value="1"/>
</dbReference>
<dbReference type="PANTHER" id="PTHR24362">
    <property type="entry name" value="SERINE/THREONINE-PROTEIN KINASE NEK"/>
    <property type="match status" value="1"/>
</dbReference>
<dbReference type="GO" id="GO:0005524">
    <property type="term" value="F:ATP binding"/>
    <property type="evidence" value="ECO:0007669"/>
    <property type="project" value="InterPro"/>
</dbReference>
<gene>
    <name evidence="2" type="ORF">SteCoe_2011</name>
</gene>
<dbReference type="Proteomes" id="UP000187209">
    <property type="component" value="Unassembled WGS sequence"/>
</dbReference>
<dbReference type="Pfam" id="PF00069">
    <property type="entry name" value="Pkinase"/>
    <property type="match status" value="1"/>
</dbReference>
<evidence type="ECO:0000313" key="3">
    <source>
        <dbReference type="Proteomes" id="UP000187209"/>
    </source>
</evidence>
<dbReference type="InterPro" id="IPR000719">
    <property type="entry name" value="Prot_kinase_dom"/>
</dbReference>
<dbReference type="PANTHER" id="PTHR24362:SF309">
    <property type="entry name" value="PROTEIN KINASE DOMAIN-CONTAINING PROTEIN"/>
    <property type="match status" value="1"/>
</dbReference>
<sequence length="569" mass="64475">MSSSDLEEILNTRLFDAIKNKPNAVNSELALRGIQMTLNEIKQYNLNSADHDGKKFISALVLVKLEEEAPTGSSNINLFNYGIELIRLEPELKDLVTEVCDSILVSELSETINEVEALKWCIEGAKFKKASGKYLSGHDLGFVNITEILWTKSESLSINCNASELLTTLDFLLSAQRDANFDDLETLILTIGGIAINYIEDKNNLDGLGNENTQKDIQEAHRILDYLQQFKIDDADFRQEIAESRQKCIQIEPQIINIPNPMQFIDIPRDMNVDLSNIAIKYIPNLRFEITDQNIIYAYRWPNFQVSLHKAIYKNKVVTIKKYSEVANDSDIERINKEIKIYQVLSENRNFSNCFLEYFGTYLEQNGSINMVMEYQKETLALKINNMAAAQEGIARSETMIGTIFLTLITSFALMKNLGIIHGDIKPENFLVDENFNLKIIDFNISMVKNTDFINSAQQIPKSVGNVGFRAPELEDAFNEGLKQTNVNPEKSDVFSLGLVLLNFLTLEAVIGLNSTNKNPILMKKISELPIRWTQDLLKNMLQANPNNRTTFTQSLNFIPPSATPSIPR</sequence>
<proteinExistence type="predicted"/>
<dbReference type="AlphaFoldDB" id="A0A1R2D089"/>
<protein>
    <recommendedName>
        <fullName evidence="1">Protein kinase domain-containing protein</fullName>
    </recommendedName>
</protein>
<accession>A0A1R2D089</accession>
<keyword evidence="3" id="KW-1185">Reference proteome</keyword>
<dbReference type="SUPFAM" id="SSF56112">
    <property type="entry name" value="Protein kinase-like (PK-like)"/>
    <property type="match status" value="1"/>
</dbReference>
<comment type="caution">
    <text evidence="2">The sequence shown here is derived from an EMBL/GenBank/DDBJ whole genome shotgun (WGS) entry which is preliminary data.</text>
</comment>
<dbReference type="Gene3D" id="1.10.510.10">
    <property type="entry name" value="Transferase(Phosphotransferase) domain 1"/>
    <property type="match status" value="1"/>
</dbReference>
<evidence type="ECO:0000313" key="2">
    <source>
        <dbReference type="EMBL" id="OMJ94678.1"/>
    </source>
</evidence>